<evidence type="ECO:0008006" key="3">
    <source>
        <dbReference type="Google" id="ProtNLM"/>
    </source>
</evidence>
<evidence type="ECO:0000313" key="2">
    <source>
        <dbReference type="Proteomes" id="UP001341840"/>
    </source>
</evidence>
<gene>
    <name evidence="1" type="ORF">PIB30_061093</name>
</gene>
<proteinExistence type="predicted"/>
<dbReference type="Proteomes" id="UP001341840">
    <property type="component" value="Unassembled WGS sequence"/>
</dbReference>
<comment type="caution">
    <text evidence="1">The sequence shown here is derived from an EMBL/GenBank/DDBJ whole genome shotgun (WGS) entry which is preliminary data.</text>
</comment>
<accession>A0ABU6UK97</accession>
<organism evidence="1 2">
    <name type="scientific">Stylosanthes scabra</name>
    <dbReference type="NCBI Taxonomy" id="79078"/>
    <lineage>
        <taxon>Eukaryota</taxon>
        <taxon>Viridiplantae</taxon>
        <taxon>Streptophyta</taxon>
        <taxon>Embryophyta</taxon>
        <taxon>Tracheophyta</taxon>
        <taxon>Spermatophyta</taxon>
        <taxon>Magnoliopsida</taxon>
        <taxon>eudicotyledons</taxon>
        <taxon>Gunneridae</taxon>
        <taxon>Pentapetalae</taxon>
        <taxon>rosids</taxon>
        <taxon>fabids</taxon>
        <taxon>Fabales</taxon>
        <taxon>Fabaceae</taxon>
        <taxon>Papilionoideae</taxon>
        <taxon>50 kb inversion clade</taxon>
        <taxon>dalbergioids sensu lato</taxon>
        <taxon>Dalbergieae</taxon>
        <taxon>Pterocarpus clade</taxon>
        <taxon>Stylosanthes</taxon>
    </lineage>
</organism>
<evidence type="ECO:0000313" key="1">
    <source>
        <dbReference type="EMBL" id="MED6161481.1"/>
    </source>
</evidence>
<protein>
    <recommendedName>
        <fullName evidence="3">DUF4283 domain-containing protein</fullName>
    </recommendedName>
</protein>
<name>A0ABU6UK97_9FABA</name>
<dbReference type="EMBL" id="JASCZI010121378">
    <property type="protein sequence ID" value="MED6161481.1"/>
    <property type="molecule type" value="Genomic_DNA"/>
</dbReference>
<sequence>MITKKVMKEVDVVWAEEQKLQLQISLLGVCVKPIEFRKVMNLLLDEWDGSGEIECRDVGPHKCLITFSSPEIRNEAMQSKLLLSVFDEVRPHWDIFWCLSRRVWIEIMSLPICLWCKENISEIGKLWGECPFPPDLLEDNFAYTDEYNDAVVMEGLQPDFERSPTTCGANNLNERNVDDPLLNAMINCELGVVHAINYERMCGGDEFAESMAGMMSGEWKLKFVGDIRFIGIEKGIGRHWKQKVHKRKLRSMKQGTARPHGPIVRPRVSLGAFQTHSEKCPRDRAPSPCNHTSAKSKLHLLLTERPLGVSHGRMVPSGRIKIKAKNRISSFQARSKALARPNSTYMKEEQLKHKTQKFSQ</sequence>
<keyword evidence="2" id="KW-1185">Reference proteome</keyword>
<reference evidence="1 2" key="1">
    <citation type="journal article" date="2023" name="Plants (Basel)">
        <title>Bridging the Gap: Combining Genomics and Transcriptomics Approaches to Understand Stylosanthes scabra, an Orphan Legume from the Brazilian Caatinga.</title>
        <authorList>
            <person name="Ferreira-Neto J.R.C."/>
            <person name="da Silva M.D."/>
            <person name="Binneck E."/>
            <person name="de Melo N.F."/>
            <person name="da Silva R.H."/>
            <person name="de Melo A.L.T.M."/>
            <person name="Pandolfi V."/>
            <person name="Bustamante F.O."/>
            <person name="Brasileiro-Vidal A.C."/>
            <person name="Benko-Iseppon A.M."/>
        </authorList>
    </citation>
    <scope>NUCLEOTIDE SEQUENCE [LARGE SCALE GENOMIC DNA]</scope>
    <source>
        <tissue evidence="1">Leaves</tissue>
    </source>
</reference>